<dbReference type="RefSeq" id="WP_076452612.1">
    <property type="nucleotide sequence ID" value="NZ_FTOJ01000010.1"/>
</dbReference>
<accession>A0A1N7P1C3</accession>
<dbReference type="STRING" id="551459.SAMN05421796_11069"/>
<name>A0A1N7P1C3_9FLAO</name>
<reference evidence="3" key="2">
    <citation type="submission" date="2017-01" db="EMBL/GenBank/DDBJ databases">
        <authorList>
            <person name="Varghese N."/>
            <person name="Submissions S."/>
        </authorList>
    </citation>
    <scope>NUCLEOTIDE SEQUENCE [LARGE SCALE GENOMIC DNA]</scope>
    <source>
        <strain evidence="3">DSM 21068</strain>
    </source>
</reference>
<dbReference type="AlphaFoldDB" id="A0A1N7P1C3"/>
<dbReference type="EMBL" id="MUGO01000014">
    <property type="protein sequence ID" value="PQA92747.1"/>
    <property type="molecule type" value="Genomic_DNA"/>
</dbReference>
<reference evidence="2" key="3">
    <citation type="submission" date="2017-01" db="EMBL/GenBank/DDBJ databases">
        <authorList>
            <person name="Mah S.A."/>
            <person name="Swanson W.J."/>
            <person name="Moy G.W."/>
            <person name="Vacquier V.D."/>
        </authorList>
    </citation>
    <scope>NUCLEOTIDE SEQUENCE [LARGE SCALE GENOMIC DNA]</scope>
    <source>
        <strain evidence="2">DSM 21068</strain>
    </source>
</reference>
<evidence type="ECO:0000313" key="3">
    <source>
        <dbReference type="Proteomes" id="UP000186246"/>
    </source>
</evidence>
<evidence type="ECO:0000313" key="4">
    <source>
        <dbReference type="Proteomes" id="UP000238314"/>
    </source>
</evidence>
<dbReference type="EMBL" id="FTOJ01000010">
    <property type="protein sequence ID" value="SIT04367.1"/>
    <property type="molecule type" value="Genomic_DNA"/>
</dbReference>
<proteinExistence type="predicted"/>
<evidence type="ECO:0000313" key="1">
    <source>
        <dbReference type="EMBL" id="PQA92747.1"/>
    </source>
</evidence>
<dbReference type="OrthoDB" id="1264784at2"/>
<sequence>MEGERIYKKLSKRDHTGSNSDKYAQLLQTIFFHLSGNNEIKMFYELLDTAQKQNKFISIDDPKNIKDEYCFSDLIITDNFN</sequence>
<evidence type="ECO:0000313" key="2">
    <source>
        <dbReference type="EMBL" id="SIT04367.1"/>
    </source>
</evidence>
<gene>
    <name evidence="1" type="ORF">B0A70_10200</name>
    <name evidence="2" type="ORF">SAMN05421796_11069</name>
</gene>
<organism evidence="2 3">
    <name type="scientific">Chryseobacterium piscicola</name>
    <dbReference type="NCBI Taxonomy" id="551459"/>
    <lineage>
        <taxon>Bacteria</taxon>
        <taxon>Pseudomonadati</taxon>
        <taxon>Bacteroidota</taxon>
        <taxon>Flavobacteriia</taxon>
        <taxon>Flavobacteriales</taxon>
        <taxon>Weeksellaceae</taxon>
        <taxon>Chryseobacterium group</taxon>
        <taxon>Chryseobacterium</taxon>
    </lineage>
</organism>
<keyword evidence="4" id="KW-1185">Reference proteome</keyword>
<protein>
    <submittedName>
        <fullName evidence="2">Uncharacterized protein</fullName>
    </submittedName>
</protein>
<dbReference type="Proteomes" id="UP000186246">
    <property type="component" value="Unassembled WGS sequence"/>
</dbReference>
<reference evidence="1 4" key="1">
    <citation type="submission" date="2016-11" db="EMBL/GenBank/DDBJ databases">
        <title>Whole genomes of Flavobacteriaceae.</title>
        <authorList>
            <person name="Stine C."/>
            <person name="Li C."/>
            <person name="Tadesse D."/>
        </authorList>
    </citation>
    <scope>NUCLEOTIDE SEQUENCE [LARGE SCALE GENOMIC DNA]</scope>
    <source>
        <strain evidence="1 4">DSM 21068</strain>
    </source>
</reference>
<dbReference type="Proteomes" id="UP000238314">
    <property type="component" value="Unassembled WGS sequence"/>
</dbReference>